<feature type="transmembrane region" description="Helical" evidence="2">
    <location>
        <begin position="6"/>
        <end position="28"/>
    </location>
</feature>
<dbReference type="EMBL" id="JH651384">
    <property type="protein sequence ID" value="EIJ33197.1"/>
    <property type="molecule type" value="Genomic_DNA"/>
</dbReference>
<dbReference type="Proteomes" id="UP000005317">
    <property type="component" value="Unassembled WGS sequence"/>
</dbReference>
<dbReference type="PANTHER" id="PTHR34703">
    <property type="entry name" value="ANTIPORTER SUBUNIT MNHG2-RELATED"/>
    <property type="match status" value="1"/>
</dbReference>
<feature type="region of interest" description="Disordered" evidence="1">
    <location>
        <begin position="91"/>
        <end position="112"/>
    </location>
</feature>
<dbReference type="NCBIfam" id="NF009314">
    <property type="entry name" value="PRK12674.1-2"/>
    <property type="match status" value="1"/>
</dbReference>
<dbReference type="InterPro" id="IPR005133">
    <property type="entry name" value="PhaG_MnhG_YufB"/>
</dbReference>
<evidence type="ECO:0000256" key="2">
    <source>
        <dbReference type="SAM" id="Phobius"/>
    </source>
</evidence>
<sequence length="112" mass="11787" precursor="true">MGFILDMIGGVLLVGGAAFLLFGGLGLVRMPDIYNRIQAGAKTTTLGTLLTLAGAACLQPAWGWKLLLIGVFLIFTNPVSAQVLARTAHRHGAAKSPLTKVDRLAEDREGEA</sequence>
<accession>A0A656HAB1</accession>
<evidence type="ECO:0000313" key="4">
    <source>
        <dbReference type="Proteomes" id="UP000005317"/>
    </source>
</evidence>
<reference evidence="4" key="1">
    <citation type="journal article" date="2011" name="Stand. Genomic Sci.">
        <title>Genome sequence of the filamentous, gliding Thiothrix nivea neotype strain (JP2(T)).</title>
        <authorList>
            <person name="Lapidus A."/>
            <person name="Nolan M."/>
            <person name="Lucas S."/>
            <person name="Glavina Del Rio T."/>
            <person name="Tice H."/>
            <person name="Cheng J.F."/>
            <person name="Tapia R."/>
            <person name="Han C."/>
            <person name="Goodwin L."/>
            <person name="Pitluck S."/>
            <person name="Liolios K."/>
            <person name="Pagani I."/>
            <person name="Ivanova N."/>
            <person name="Huntemann M."/>
            <person name="Mavromatis K."/>
            <person name="Mikhailova N."/>
            <person name="Pati A."/>
            <person name="Chen A."/>
            <person name="Palaniappan K."/>
            <person name="Land M."/>
            <person name="Brambilla E.M."/>
            <person name="Rohde M."/>
            <person name="Abt B."/>
            <person name="Verbarg S."/>
            <person name="Goker M."/>
            <person name="Bristow J."/>
            <person name="Eisen J.A."/>
            <person name="Markowitz V."/>
            <person name="Hugenholtz P."/>
            <person name="Kyrpides N.C."/>
            <person name="Klenk H.P."/>
            <person name="Woyke T."/>
        </authorList>
    </citation>
    <scope>NUCLEOTIDE SEQUENCE [LARGE SCALE GENOMIC DNA]</scope>
    <source>
        <strain evidence="4">ATCC 35100 / DSM 5205 / JP2</strain>
    </source>
</reference>
<keyword evidence="2" id="KW-1133">Transmembrane helix</keyword>
<dbReference type="RefSeq" id="WP_002707151.1">
    <property type="nucleotide sequence ID" value="NZ_JH651384.1"/>
</dbReference>
<dbReference type="AlphaFoldDB" id="A0A656HAB1"/>
<keyword evidence="2" id="KW-0472">Membrane</keyword>
<feature type="compositionally biased region" description="Basic and acidic residues" evidence="1">
    <location>
        <begin position="100"/>
        <end position="112"/>
    </location>
</feature>
<keyword evidence="4" id="KW-1185">Reference proteome</keyword>
<proteinExistence type="predicted"/>
<name>A0A656HAB1_THINJ</name>
<dbReference type="PANTHER" id="PTHR34703:SF1">
    <property type="entry name" value="ANTIPORTER SUBUNIT MNHG2-RELATED"/>
    <property type="match status" value="1"/>
</dbReference>
<dbReference type="GO" id="GO:0015385">
    <property type="term" value="F:sodium:proton antiporter activity"/>
    <property type="evidence" value="ECO:0007669"/>
    <property type="project" value="TreeGrafter"/>
</dbReference>
<feature type="transmembrane region" description="Helical" evidence="2">
    <location>
        <begin position="67"/>
        <end position="85"/>
    </location>
</feature>
<feature type="transmembrane region" description="Helical" evidence="2">
    <location>
        <begin position="40"/>
        <end position="61"/>
    </location>
</feature>
<dbReference type="NCBIfam" id="TIGR01300">
    <property type="entry name" value="CPA3_mnhG_phaG"/>
    <property type="match status" value="1"/>
</dbReference>
<dbReference type="Pfam" id="PF03334">
    <property type="entry name" value="PhaG_MnhG_YufB"/>
    <property type="match status" value="1"/>
</dbReference>
<gene>
    <name evidence="3" type="ORF">Thini_0559</name>
</gene>
<organism evidence="3 4">
    <name type="scientific">Thiothrix nivea (strain ATCC 35100 / DSM 5205 / JP2)</name>
    <dbReference type="NCBI Taxonomy" id="870187"/>
    <lineage>
        <taxon>Bacteria</taxon>
        <taxon>Pseudomonadati</taxon>
        <taxon>Pseudomonadota</taxon>
        <taxon>Gammaproteobacteria</taxon>
        <taxon>Thiotrichales</taxon>
        <taxon>Thiotrichaceae</taxon>
        <taxon>Thiothrix</taxon>
    </lineage>
</organism>
<dbReference type="OrthoDB" id="9813804at2"/>
<evidence type="ECO:0000256" key="1">
    <source>
        <dbReference type="SAM" id="MobiDB-lite"/>
    </source>
</evidence>
<protein>
    <submittedName>
        <fullName evidence="3">Monovalent cation/proton antiporter, MnhG/PhaG subunit</fullName>
    </submittedName>
</protein>
<keyword evidence="2" id="KW-0812">Transmembrane</keyword>
<evidence type="ECO:0000313" key="3">
    <source>
        <dbReference type="EMBL" id="EIJ33197.1"/>
    </source>
</evidence>